<feature type="transmembrane region" description="Helical" evidence="6">
    <location>
        <begin position="51"/>
        <end position="69"/>
    </location>
</feature>
<dbReference type="Pfam" id="PF07690">
    <property type="entry name" value="MFS_1"/>
    <property type="match status" value="1"/>
</dbReference>
<evidence type="ECO:0000256" key="5">
    <source>
        <dbReference type="ARBA" id="ARBA00023136"/>
    </source>
</evidence>
<keyword evidence="8" id="KW-1185">Reference proteome</keyword>
<comment type="subcellular location">
    <subcellularLocation>
        <location evidence="1">Membrane</location>
        <topology evidence="1">Multi-pass membrane protein</topology>
    </subcellularLocation>
</comment>
<dbReference type="InterPro" id="IPR011701">
    <property type="entry name" value="MFS"/>
</dbReference>
<sequence length="433" mass="44172">MRGAQTGEQAGWGHVVVLGCLYLVQDVGYAFFFVTYVTILRSEGVALDTLAVTNAVGVVWALKFLWAPVVDRYGWRRLGHYRGWLLGTQVASLLVLASVAVLDPVGQLPLVVGLMAVLLLVSGTQETAINGLAVTLLSAGQRPVAGGVQLASASASAVIGSGGALFVYSHLGWTEAVAVVGAVFLLPLGVLVRLREPARAAVPTAERPGRRTLLGFLRGGGRLWWVVLVTPAYVSGGYMVQALVTPMLLRDGWSLERIAFVQNTLAALVSVAAGVAGGIWARRAGRARALLVFGTAKAVAVAALLPLAAGGGHDLLVAFSAVAVSAATACAMAALVTVVMDLARPEAAATDVTLQLASTSLVRLAANSGGLALAARAGYVPLVLGGALATLAGTVACHAWMRLRYPSAVAAAGGDARAAAPPGPHPSAPIPAP</sequence>
<feature type="transmembrane region" description="Helical" evidence="6">
    <location>
        <begin position="223"/>
        <end position="244"/>
    </location>
</feature>
<feature type="transmembrane region" description="Helical" evidence="6">
    <location>
        <begin position="12"/>
        <end position="39"/>
    </location>
</feature>
<accession>A0ABU2N0T9</accession>
<feature type="transmembrane region" description="Helical" evidence="6">
    <location>
        <begin position="289"/>
        <end position="309"/>
    </location>
</feature>
<feature type="transmembrane region" description="Helical" evidence="6">
    <location>
        <begin position="379"/>
        <end position="401"/>
    </location>
</feature>
<feature type="transmembrane region" description="Helical" evidence="6">
    <location>
        <begin position="150"/>
        <end position="170"/>
    </location>
</feature>
<dbReference type="RefSeq" id="WP_311708643.1">
    <property type="nucleotide sequence ID" value="NZ_JAVREL010000034.1"/>
</dbReference>
<name>A0ABU2N0T9_9ACTN</name>
<dbReference type="PANTHER" id="PTHR12778:SF10">
    <property type="entry name" value="MAJOR FACILITATOR SUPERFAMILY DOMAIN-CONTAINING PROTEIN 3"/>
    <property type="match status" value="1"/>
</dbReference>
<dbReference type="PROSITE" id="PS51257">
    <property type="entry name" value="PROKAR_LIPOPROTEIN"/>
    <property type="match status" value="1"/>
</dbReference>
<dbReference type="InterPro" id="IPR004752">
    <property type="entry name" value="AmpG_permease/AT-1"/>
</dbReference>
<dbReference type="Gene3D" id="1.20.1250.20">
    <property type="entry name" value="MFS general substrate transporter like domains"/>
    <property type="match status" value="1"/>
</dbReference>
<feature type="transmembrane region" description="Helical" evidence="6">
    <location>
        <begin position="315"/>
        <end position="340"/>
    </location>
</feature>
<proteinExistence type="predicted"/>
<evidence type="ECO:0000313" key="7">
    <source>
        <dbReference type="EMBL" id="MDT0347516.1"/>
    </source>
</evidence>
<keyword evidence="2" id="KW-0813">Transport</keyword>
<dbReference type="SUPFAM" id="SSF103473">
    <property type="entry name" value="MFS general substrate transporter"/>
    <property type="match status" value="1"/>
</dbReference>
<gene>
    <name evidence="7" type="ORF">RM590_33855</name>
</gene>
<evidence type="ECO:0000256" key="3">
    <source>
        <dbReference type="ARBA" id="ARBA00022692"/>
    </source>
</evidence>
<evidence type="ECO:0000256" key="6">
    <source>
        <dbReference type="SAM" id="Phobius"/>
    </source>
</evidence>
<evidence type="ECO:0000256" key="4">
    <source>
        <dbReference type="ARBA" id="ARBA00022989"/>
    </source>
</evidence>
<feature type="transmembrane region" description="Helical" evidence="6">
    <location>
        <begin position="108"/>
        <end position="138"/>
    </location>
</feature>
<comment type="caution">
    <text evidence="7">The sequence shown here is derived from an EMBL/GenBank/DDBJ whole genome shotgun (WGS) entry which is preliminary data.</text>
</comment>
<dbReference type="EMBL" id="JAVREL010000034">
    <property type="protein sequence ID" value="MDT0347516.1"/>
    <property type="molecule type" value="Genomic_DNA"/>
</dbReference>
<organism evidence="7 8">
    <name type="scientific">Streptomyces litchfieldiae</name>
    <dbReference type="NCBI Taxonomy" id="3075543"/>
    <lineage>
        <taxon>Bacteria</taxon>
        <taxon>Bacillati</taxon>
        <taxon>Actinomycetota</taxon>
        <taxon>Actinomycetes</taxon>
        <taxon>Kitasatosporales</taxon>
        <taxon>Streptomycetaceae</taxon>
        <taxon>Streptomyces</taxon>
    </lineage>
</organism>
<evidence type="ECO:0000256" key="2">
    <source>
        <dbReference type="ARBA" id="ARBA00022448"/>
    </source>
</evidence>
<keyword evidence="4 6" id="KW-1133">Transmembrane helix</keyword>
<dbReference type="Proteomes" id="UP001183246">
    <property type="component" value="Unassembled WGS sequence"/>
</dbReference>
<reference evidence="8" key="1">
    <citation type="submission" date="2023-07" db="EMBL/GenBank/DDBJ databases">
        <title>30 novel species of actinomycetes from the DSMZ collection.</title>
        <authorList>
            <person name="Nouioui I."/>
        </authorList>
    </citation>
    <scope>NUCLEOTIDE SEQUENCE [LARGE SCALE GENOMIC DNA]</scope>
    <source>
        <strain evidence="8">DSM 44938</strain>
    </source>
</reference>
<feature type="transmembrane region" description="Helical" evidence="6">
    <location>
        <begin position="176"/>
        <end position="194"/>
    </location>
</feature>
<evidence type="ECO:0000256" key="1">
    <source>
        <dbReference type="ARBA" id="ARBA00004141"/>
    </source>
</evidence>
<feature type="transmembrane region" description="Helical" evidence="6">
    <location>
        <begin position="81"/>
        <end position="102"/>
    </location>
</feature>
<feature type="transmembrane region" description="Helical" evidence="6">
    <location>
        <begin position="264"/>
        <end position="282"/>
    </location>
</feature>
<protein>
    <submittedName>
        <fullName evidence="7">MFS transporter</fullName>
    </submittedName>
</protein>
<keyword evidence="5 6" id="KW-0472">Membrane</keyword>
<evidence type="ECO:0000313" key="8">
    <source>
        <dbReference type="Proteomes" id="UP001183246"/>
    </source>
</evidence>
<dbReference type="PANTHER" id="PTHR12778">
    <property type="entry name" value="SOLUTE CARRIER FAMILY 33 ACETYL-COA TRANSPORTER -RELATED"/>
    <property type="match status" value="1"/>
</dbReference>
<keyword evidence="3 6" id="KW-0812">Transmembrane</keyword>
<dbReference type="InterPro" id="IPR036259">
    <property type="entry name" value="MFS_trans_sf"/>
</dbReference>